<evidence type="ECO:0000313" key="2">
    <source>
        <dbReference type="EMBL" id="MCH4824381.1"/>
    </source>
</evidence>
<dbReference type="InterPro" id="IPR028973">
    <property type="entry name" value="PhnB-like"/>
</dbReference>
<sequence length="147" mass="16857">MGAKINNYLIFNGNCREAFEYYKNVFGEEFTEVSTFAEMPDQEGIPPVKDDEKDLIMHISLRIGKETILMGSDTSGEWAKSFKQGNNFSISVNTENENEANRIFRELSKEGSIMMPMDKTFWGSYFGMLTVKFGINWMISFAENPEN</sequence>
<accession>A0A9X2ABM2</accession>
<dbReference type="Pfam" id="PF06983">
    <property type="entry name" value="3-dmu-9_3-mt"/>
    <property type="match status" value="1"/>
</dbReference>
<dbReference type="RefSeq" id="WP_240714543.1">
    <property type="nucleotide sequence ID" value="NZ_JAKVTV010000005.1"/>
</dbReference>
<feature type="domain" description="PhnB-like" evidence="1">
    <location>
        <begin position="4"/>
        <end position="139"/>
    </location>
</feature>
<gene>
    <name evidence="2" type="ORF">ML462_14505</name>
</gene>
<dbReference type="InterPro" id="IPR029068">
    <property type="entry name" value="Glyas_Bleomycin-R_OHBP_Dase"/>
</dbReference>
<reference evidence="2" key="1">
    <citation type="submission" date="2022-03" db="EMBL/GenBank/DDBJ databases">
        <title>Gramella crocea sp. nov., isolated from activated sludge of a seafood processing plant.</title>
        <authorList>
            <person name="Zhang X."/>
        </authorList>
    </citation>
    <scope>NUCLEOTIDE SEQUENCE</scope>
    <source>
        <strain evidence="2">YJ019</strain>
    </source>
</reference>
<proteinExistence type="predicted"/>
<dbReference type="CDD" id="cd06588">
    <property type="entry name" value="PhnB_like"/>
    <property type="match status" value="1"/>
</dbReference>
<dbReference type="SUPFAM" id="SSF54593">
    <property type="entry name" value="Glyoxalase/Bleomycin resistance protein/Dihydroxybiphenyl dioxygenase"/>
    <property type="match status" value="1"/>
</dbReference>
<dbReference type="EMBL" id="JAKVTV010000005">
    <property type="protein sequence ID" value="MCH4824381.1"/>
    <property type="molecule type" value="Genomic_DNA"/>
</dbReference>
<dbReference type="Proteomes" id="UP001139226">
    <property type="component" value="Unassembled WGS sequence"/>
</dbReference>
<dbReference type="Gene3D" id="3.10.180.10">
    <property type="entry name" value="2,3-Dihydroxybiphenyl 1,2-Dioxygenase, domain 1"/>
    <property type="match status" value="1"/>
</dbReference>
<evidence type="ECO:0000259" key="1">
    <source>
        <dbReference type="Pfam" id="PF06983"/>
    </source>
</evidence>
<organism evidence="2 3">
    <name type="scientific">Christiangramia lutea</name>
    <dbReference type="NCBI Taxonomy" id="1607951"/>
    <lineage>
        <taxon>Bacteria</taxon>
        <taxon>Pseudomonadati</taxon>
        <taxon>Bacteroidota</taxon>
        <taxon>Flavobacteriia</taxon>
        <taxon>Flavobacteriales</taxon>
        <taxon>Flavobacteriaceae</taxon>
        <taxon>Christiangramia</taxon>
    </lineage>
</organism>
<protein>
    <submittedName>
        <fullName evidence="2">VOC family protein</fullName>
    </submittedName>
</protein>
<evidence type="ECO:0000313" key="3">
    <source>
        <dbReference type="Proteomes" id="UP001139226"/>
    </source>
</evidence>
<dbReference type="AlphaFoldDB" id="A0A9X2ABM2"/>
<dbReference type="PANTHER" id="PTHR33990">
    <property type="entry name" value="PROTEIN YJDN-RELATED"/>
    <property type="match status" value="1"/>
</dbReference>
<dbReference type="PANTHER" id="PTHR33990:SF1">
    <property type="entry name" value="PROTEIN YJDN"/>
    <property type="match status" value="1"/>
</dbReference>
<keyword evidence="3" id="KW-1185">Reference proteome</keyword>
<name>A0A9X2ABM2_9FLAO</name>
<comment type="caution">
    <text evidence="2">The sequence shown here is derived from an EMBL/GenBank/DDBJ whole genome shotgun (WGS) entry which is preliminary data.</text>
</comment>